<accession>A0A7S2MXH3</accession>
<reference evidence="2" key="1">
    <citation type="submission" date="2021-01" db="EMBL/GenBank/DDBJ databases">
        <authorList>
            <person name="Corre E."/>
            <person name="Pelletier E."/>
            <person name="Niang G."/>
            <person name="Scheremetjew M."/>
            <person name="Finn R."/>
            <person name="Kale V."/>
            <person name="Holt S."/>
            <person name="Cochrane G."/>
            <person name="Meng A."/>
            <person name="Brown T."/>
            <person name="Cohen L."/>
        </authorList>
    </citation>
    <scope>NUCLEOTIDE SEQUENCE</scope>
    <source>
        <strain evidence="2">CCMP2222</strain>
    </source>
</reference>
<feature type="chain" id="PRO_5031447268" evidence="1">
    <location>
        <begin position="20"/>
        <end position="301"/>
    </location>
</feature>
<name>A0A7S2MXH3_9DINO</name>
<protein>
    <submittedName>
        <fullName evidence="2">Uncharacterized protein</fullName>
    </submittedName>
</protein>
<proteinExistence type="predicted"/>
<sequence>MEGSLWWLVCAVAFASVGALRSPVQDQWPGSGPRTAICIVGNARTLPQAKVASSLQAFVKSLKAPGLARARHPDVFGYITLQGAAPKGQKLWNFEAANATKQEVDGALDPLDPVDLATVEESDEVTHENIDRYIVNRNPCFQGEYTFLVPDAVRRTANQLVHWQHCLDMVVEQERKSLARYEVVMIARPDVSYNVDRSRGIDLQEVANGRVYTNKDWIFLMPRKVAGLLLSPTRARPLRCNRGEPCCGELDRSEKIWEYLMGVKVDSRASCNCGPSFWETGPLRINQDHMFTNIVRPKLLG</sequence>
<organism evidence="2">
    <name type="scientific">Alexandrium andersonii</name>
    <dbReference type="NCBI Taxonomy" id="327968"/>
    <lineage>
        <taxon>Eukaryota</taxon>
        <taxon>Sar</taxon>
        <taxon>Alveolata</taxon>
        <taxon>Dinophyceae</taxon>
        <taxon>Gonyaulacales</taxon>
        <taxon>Pyrocystaceae</taxon>
        <taxon>Alexandrium</taxon>
    </lineage>
</organism>
<dbReference type="AlphaFoldDB" id="A0A7S2MXH3"/>
<dbReference type="EMBL" id="HBGQ01080515">
    <property type="protein sequence ID" value="CAD9507556.1"/>
    <property type="molecule type" value="Transcribed_RNA"/>
</dbReference>
<gene>
    <name evidence="2" type="ORF">AAND1436_LOCUS38462</name>
</gene>
<feature type="signal peptide" evidence="1">
    <location>
        <begin position="1"/>
        <end position="19"/>
    </location>
</feature>
<keyword evidence="1" id="KW-0732">Signal</keyword>
<evidence type="ECO:0000256" key="1">
    <source>
        <dbReference type="SAM" id="SignalP"/>
    </source>
</evidence>
<evidence type="ECO:0000313" key="2">
    <source>
        <dbReference type="EMBL" id="CAD9507556.1"/>
    </source>
</evidence>